<accession>A0A3M7SV36</accession>
<organism evidence="1 2">
    <name type="scientific">Brachionus plicatilis</name>
    <name type="common">Marine rotifer</name>
    <name type="synonym">Brachionus muelleri</name>
    <dbReference type="NCBI Taxonomy" id="10195"/>
    <lineage>
        <taxon>Eukaryota</taxon>
        <taxon>Metazoa</taxon>
        <taxon>Spiralia</taxon>
        <taxon>Gnathifera</taxon>
        <taxon>Rotifera</taxon>
        <taxon>Eurotatoria</taxon>
        <taxon>Monogononta</taxon>
        <taxon>Pseudotrocha</taxon>
        <taxon>Ploima</taxon>
        <taxon>Brachionidae</taxon>
        <taxon>Brachionus</taxon>
    </lineage>
</organism>
<dbReference type="EMBL" id="REGN01000717">
    <property type="protein sequence ID" value="RNA39683.1"/>
    <property type="molecule type" value="Genomic_DNA"/>
</dbReference>
<evidence type="ECO:0000313" key="2">
    <source>
        <dbReference type="Proteomes" id="UP000276133"/>
    </source>
</evidence>
<dbReference type="AlphaFoldDB" id="A0A3M7SV36"/>
<proteinExistence type="predicted"/>
<keyword evidence="2" id="KW-1185">Reference proteome</keyword>
<protein>
    <submittedName>
        <fullName evidence="1">Uncharacterized protein</fullName>
    </submittedName>
</protein>
<gene>
    <name evidence="1" type="ORF">BpHYR1_009046</name>
</gene>
<sequence>MGKSSDLCGVFPSSLNSSKLYSPPKPFRLNRVPTSGNDRGPGMSLLLMNTATKVRREKEGFVQSRNFLLCKIEQASLLSLQIWHRLLYFLSSHILEKTLLACCQFVWTWCSTFLSTWLLVRFSTPGNVASAYDEASGMPTLQVALN</sequence>
<reference evidence="1 2" key="1">
    <citation type="journal article" date="2018" name="Sci. Rep.">
        <title>Genomic signatures of local adaptation to the degree of environmental predictability in rotifers.</title>
        <authorList>
            <person name="Franch-Gras L."/>
            <person name="Hahn C."/>
            <person name="Garcia-Roger E.M."/>
            <person name="Carmona M.J."/>
            <person name="Serra M."/>
            <person name="Gomez A."/>
        </authorList>
    </citation>
    <scope>NUCLEOTIDE SEQUENCE [LARGE SCALE GENOMIC DNA]</scope>
    <source>
        <strain evidence="1">HYR1</strain>
    </source>
</reference>
<comment type="caution">
    <text evidence="1">The sequence shown here is derived from an EMBL/GenBank/DDBJ whole genome shotgun (WGS) entry which is preliminary data.</text>
</comment>
<name>A0A3M7SV36_BRAPC</name>
<dbReference type="Proteomes" id="UP000276133">
    <property type="component" value="Unassembled WGS sequence"/>
</dbReference>
<evidence type="ECO:0000313" key="1">
    <source>
        <dbReference type="EMBL" id="RNA39683.1"/>
    </source>
</evidence>